<name>A0A934RN08_9BACT</name>
<feature type="domain" description="AAA+ ATPase" evidence="1">
    <location>
        <begin position="143"/>
        <end position="332"/>
    </location>
</feature>
<comment type="caution">
    <text evidence="2">The sequence shown here is derived from an EMBL/GenBank/DDBJ whole genome shotgun (WGS) entry which is preliminary data.</text>
</comment>
<dbReference type="InterPro" id="IPR003593">
    <property type="entry name" value="AAA+_ATPase"/>
</dbReference>
<dbReference type="RefSeq" id="WP_200391825.1">
    <property type="nucleotide sequence ID" value="NZ_JAENIO010000023.1"/>
</dbReference>
<evidence type="ECO:0000259" key="1">
    <source>
        <dbReference type="SMART" id="SM00382"/>
    </source>
</evidence>
<dbReference type="Proteomes" id="UP000604083">
    <property type="component" value="Unassembled WGS sequence"/>
</dbReference>
<dbReference type="PANTHER" id="PTHR37291">
    <property type="entry name" value="5-METHYLCYTOSINE-SPECIFIC RESTRICTION ENZYME B"/>
    <property type="match status" value="1"/>
</dbReference>
<gene>
    <name evidence="2" type="ORF">JIN78_09990</name>
</gene>
<accession>A0A934RN08</accession>
<evidence type="ECO:0000313" key="2">
    <source>
        <dbReference type="EMBL" id="MBK1834389.1"/>
    </source>
</evidence>
<sequence length="351" mass="39216">MKWTPEYQEAALSLYKEFDQVLPDANDSRVREVAESIGITSATLAYKLANYRFLDPVAEERGKGGLAGISKLDVRHWVEGGNRLSRRAIKRLEEKGWLEGLGLVNDSGLLFTSRHYDLESGKELLRNLNSKREMASLVCSVITKPFVILTGASGTGKTKVAESLAKQLTNENRENYAVVAVGSDWTDSRNVLGYVNHLREGEDGLPIYQSTQVLDLLLEANLPKNQKTPFFLILDEMNLSHVERYLADFLSAMERSEGELVLHQEGVKGTNLQRFLGQPGDVPRSVPYPQNLFVIGTVNIDETTYMFSPKVLDRANVIEFAVTEDEMTIRVNLGVRSKCLQGGGVLCGFRW</sequence>
<dbReference type="PANTHER" id="PTHR37291:SF1">
    <property type="entry name" value="TYPE IV METHYL-DIRECTED RESTRICTION ENZYME ECOKMCRB SUBUNIT"/>
    <property type="match status" value="1"/>
</dbReference>
<dbReference type="EMBL" id="JAENIO010000023">
    <property type="protein sequence ID" value="MBK1834389.1"/>
    <property type="molecule type" value="Genomic_DNA"/>
</dbReference>
<dbReference type="AlphaFoldDB" id="A0A934RN08"/>
<dbReference type="InterPro" id="IPR049945">
    <property type="entry name" value="AAA_22"/>
</dbReference>
<reference evidence="2" key="1">
    <citation type="submission" date="2021-01" db="EMBL/GenBank/DDBJ databases">
        <title>Modified the classification status of verrucomicrobia.</title>
        <authorList>
            <person name="Feng X."/>
        </authorList>
    </citation>
    <scope>NUCLEOTIDE SEQUENCE</scope>
    <source>
        <strain evidence="2">KCTC 12986</strain>
    </source>
</reference>
<dbReference type="GO" id="GO:0016887">
    <property type="term" value="F:ATP hydrolysis activity"/>
    <property type="evidence" value="ECO:0007669"/>
    <property type="project" value="InterPro"/>
</dbReference>
<keyword evidence="3" id="KW-1185">Reference proteome</keyword>
<dbReference type="SMART" id="SM00382">
    <property type="entry name" value="AAA"/>
    <property type="match status" value="1"/>
</dbReference>
<dbReference type="Gene3D" id="3.40.50.300">
    <property type="entry name" value="P-loop containing nucleotide triphosphate hydrolases"/>
    <property type="match status" value="1"/>
</dbReference>
<organism evidence="2 3">
    <name type="scientific">Roseibacillus ishigakijimensis</name>
    <dbReference type="NCBI Taxonomy" id="454146"/>
    <lineage>
        <taxon>Bacteria</taxon>
        <taxon>Pseudomonadati</taxon>
        <taxon>Verrucomicrobiota</taxon>
        <taxon>Verrucomicrobiia</taxon>
        <taxon>Verrucomicrobiales</taxon>
        <taxon>Verrucomicrobiaceae</taxon>
        <taxon>Roseibacillus</taxon>
    </lineage>
</organism>
<dbReference type="Pfam" id="PF13401">
    <property type="entry name" value="AAA_22"/>
    <property type="match status" value="1"/>
</dbReference>
<evidence type="ECO:0000313" key="3">
    <source>
        <dbReference type="Proteomes" id="UP000604083"/>
    </source>
</evidence>
<proteinExistence type="predicted"/>
<dbReference type="InterPro" id="IPR027417">
    <property type="entry name" value="P-loop_NTPase"/>
</dbReference>
<dbReference type="InterPro" id="IPR052934">
    <property type="entry name" value="Methyl-DNA_Rec/Restrict_Enz"/>
</dbReference>
<dbReference type="SUPFAM" id="SSF52540">
    <property type="entry name" value="P-loop containing nucleoside triphosphate hydrolases"/>
    <property type="match status" value="1"/>
</dbReference>
<protein>
    <submittedName>
        <fullName evidence="2">AAA family ATPase</fullName>
    </submittedName>
</protein>